<dbReference type="Pfam" id="PF14559">
    <property type="entry name" value="TPR_19"/>
    <property type="match status" value="1"/>
</dbReference>
<organism evidence="4 5">
    <name type="scientific">Deinococcus hohokamensis</name>
    <dbReference type="NCBI Taxonomy" id="309883"/>
    <lineage>
        <taxon>Bacteria</taxon>
        <taxon>Thermotogati</taxon>
        <taxon>Deinococcota</taxon>
        <taxon>Deinococci</taxon>
        <taxon>Deinococcales</taxon>
        <taxon>Deinococcaceae</taxon>
        <taxon>Deinococcus</taxon>
    </lineage>
</organism>
<evidence type="ECO:0000313" key="4">
    <source>
        <dbReference type="EMBL" id="MFC4640215.1"/>
    </source>
</evidence>
<feature type="region of interest" description="Disordered" evidence="2">
    <location>
        <begin position="292"/>
        <end position="320"/>
    </location>
</feature>
<comment type="caution">
    <text evidence="4">The sequence shown here is derived from an EMBL/GenBank/DDBJ whole genome shotgun (WGS) entry which is preliminary data.</text>
</comment>
<accession>A0ABV9ID13</accession>
<evidence type="ECO:0000256" key="3">
    <source>
        <dbReference type="SAM" id="SignalP"/>
    </source>
</evidence>
<feature type="signal peptide" evidence="3">
    <location>
        <begin position="1"/>
        <end position="23"/>
    </location>
</feature>
<feature type="chain" id="PRO_5046045662" evidence="3">
    <location>
        <begin position="24"/>
        <end position="711"/>
    </location>
</feature>
<dbReference type="SMART" id="SM00028">
    <property type="entry name" value="TPR"/>
    <property type="match status" value="2"/>
</dbReference>
<dbReference type="SUPFAM" id="SSF48452">
    <property type="entry name" value="TPR-like"/>
    <property type="match status" value="1"/>
</dbReference>
<dbReference type="EMBL" id="JBHSEI010000015">
    <property type="protein sequence ID" value="MFC4640215.1"/>
    <property type="molecule type" value="Genomic_DNA"/>
</dbReference>
<gene>
    <name evidence="4" type="ORF">ACFO0D_17945</name>
</gene>
<name>A0ABV9ID13_9DEIO</name>
<protein>
    <submittedName>
        <fullName evidence="4">Tetratricopeptide repeat protein</fullName>
    </submittedName>
</protein>
<dbReference type="PROSITE" id="PS50005">
    <property type="entry name" value="TPR"/>
    <property type="match status" value="1"/>
</dbReference>
<sequence>MNRTLRLFGVSVSVCLLASTAWAGGAWRAWSDETKLPPLAEHRADLAKSKTTVCRATVRDARTPGLAPGGGMDLDQLIKQLEEMLAGMKPTDPSYKPLQQSLSNLREQKETLGRGYAPLPVGSAKGAMTFQGALANAEKLLGDAGRKAPSGAGGADIAAALAAGNPKAALALLLAAHRAHPKNPWTLVNAAGVLSLTGLPREAIAFLDAADALGGKLPAPAGVPGKALALSNRGHAFLGLGRWKEAEAPLRAALKLAPDLAEARTNLSQALLCLGNLEGALLELRAAMRRTPEGQASPEFSVKESVPGRHGGGLVSKENAPTRRPAGELFDLSRGQDYTLPPLRFPATREEGIALYDQYVALERAGKADIDGMLDTVSASRLKARRDPGEQRWASLVFEASANAHFEPQLWPVYKGAYDAHYAYAEAYPRFRKQLTETVSRINEPNCAARLARVDDAVNIFLNNLRPFARGQEQAMARYAAAMVKHQTALAANLPDPNDRAASTLFAEAVAKGIYYGMIVGSAREMASAARDHNIKCGNQADPSVALDAPELPELGADPCGGVPTGSKLKSKVPSSALSVNGYGLSFGLSCEKVEIEVSASVVIGLYAAASVDWKGTGTVFFGIKADLKPPKSLPLSSLNKSGISAKESVYIKFGKDGIQDAGLRVEGKAALGLGPDPAAYVWDVKAKEWEAKFEQEFGIAAAVAYWTERP</sequence>
<dbReference type="InterPro" id="IPR019734">
    <property type="entry name" value="TPR_rpt"/>
</dbReference>
<dbReference type="Gene3D" id="1.25.40.10">
    <property type="entry name" value="Tetratricopeptide repeat domain"/>
    <property type="match status" value="1"/>
</dbReference>
<evidence type="ECO:0000313" key="5">
    <source>
        <dbReference type="Proteomes" id="UP001595952"/>
    </source>
</evidence>
<reference evidence="5" key="1">
    <citation type="journal article" date="2019" name="Int. J. Syst. Evol. Microbiol.">
        <title>The Global Catalogue of Microorganisms (GCM) 10K type strain sequencing project: providing services to taxonomists for standard genome sequencing and annotation.</title>
        <authorList>
            <consortium name="The Broad Institute Genomics Platform"/>
            <consortium name="The Broad Institute Genome Sequencing Center for Infectious Disease"/>
            <person name="Wu L."/>
            <person name="Ma J."/>
        </authorList>
    </citation>
    <scope>NUCLEOTIDE SEQUENCE [LARGE SCALE GENOMIC DNA]</scope>
    <source>
        <strain evidence="5">CCUG 55995</strain>
    </source>
</reference>
<proteinExistence type="predicted"/>
<evidence type="ECO:0000256" key="2">
    <source>
        <dbReference type="SAM" id="MobiDB-lite"/>
    </source>
</evidence>
<keyword evidence="3" id="KW-0732">Signal</keyword>
<dbReference type="InterPro" id="IPR011990">
    <property type="entry name" value="TPR-like_helical_dom_sf"/>
</dbReference>
<dbReference type="RefSeq" id="WP_380063200.1">
    <property type="nucleotide sequence ID" value="NZ_JBHSEI010000015.1"/>
</dbReference>
<evidence type="ECO:0000256" key="1">
    <source>
        <dbReference type="PROSITE-ProRule" id="PRU00339"/>
    </source>
</evidence>
<feature type="repeat" description="TPR" evidence="1">
    <location>
        <begin position="227"/>
        <end position="260"/>
    </location>
</feature>
<dbReference type="Proteomes" id="UP001595952">
    <property type="component" value="Unassembled WGS sequence"/>
</dbReference>
<keyword evidence="5" id="KW-1185">Reference proteome</keyword>
<keyword evidence="1" id="KW-0802">TPR repeat</keyword>